<feature type="transmembrane region" description="Helical" evidence="1">
    <location>
        <begin position="218"/>
        <end position="240"/>
    </location>
</feature>
<dbReference type="PANTHER" id="PTHR34300">
    <property type="entry name" value="QUEUOSINE PRECURSOR TRANSPORTER-RELATED"/>
    <property type="match status" value="1"/>
</dbReference>
<keyword evidence="1" id="KW-0812">Transmembrane</keyword>
<organism evidence="2 3">
    <name type="scientific">Candidatus Faeciplasma avium</name>
    <dbReference type="NCBI Taxonomy" id="2840798"/>
    <lineage>
        <taxon>Bacteria</taxon>
        <taxon>Bacillati</taxon>
        <taxon>Bacillota</taxon>
        <taxon>Clostridia</taxon>
        <taxon>Eubacteriales</taxon>
        <taxon>Oscillospiraceae</taxon>
        <taxon>Oscillospiraceae incertae sedis</taxon>
        <taxon>Candidatus Faeciplasma</taxon>
    </lineage>
</organism>
<feature type="transmembrane region" description="Helical" evidence="1">
    <location>
        <begin position="192"/>
        <end position="212"/>
    </location>
</feature>
<dbReference type="EMBL" id="DVOL01000051">
    <property type="protein sequence ID" value="HIV10847.1"/>
    <property type="molecule type" value="Genomic_DNA"/>
</dbReference>
<keyword evidence="1" id="KW-1133">Transmembrane helix</keyword>
<evidence type="ECO:0000313" key="3">
    <source>
        <dbReference type="Proteomes" id="UP000823960"/>
    </source>
</evidence>
<dbReference type="AlphaFoldDB" id="A0A9D1NQC5"/>
<evidence type="ECO:0000256" key="1">
    <source>
        <dbReference type="SAM" id="Phobius"/>
    </source>
</evidence>
<proteinExistence type="predicted"/>
<feature type="transmembrane region" description="Helical" evidence="1">
    <location>
        <begin position="141"/>
        <end position="161"/>
    </location>
</feature>
<feature type="transmembrane region" description="Helical" evidence="1">
    <location>
        <begin position="26"/>
        <end position="48"/>
    </location>
</feature>
<name>A0A9D1NQC5_9FIRM</name>
<comment type="caution">
    <text evidence="2">The sequence shown here is derived from an EMBL/GenBank/DDBJ whole genome shotgun (WGS) entry which is preliminary data.</text>
</comment>
<dbReference type="Pfam" id="PF02592">
    <property type="entry name" value="Vut_1"/>
    <property type="match status" value="1"/>
</dbReference>
<accession>A0A9D1NQC5</accession>
<sequence length="263" mass="28221">MSNNKATGLLGRIPGAAKNELKRLRLLLRSVPPVTMSVFVLSVFSMNLLANKSIDLPFDWLALDCGIIVSWLCFLSMDLLTASFGPGASTRLSVIAMLISLGMCGVFYLGGAIPGSWGESFVPEGGELINTALDNTFGGTWYVLFGSAAAFLISSAVNNLINHRIGSAFVKKPDGAAAYAARTYVSTAVGQFVDNMVFSLLVSHNFFGWSLLQCVTCSVTGMVVELLCELIFFGLGYRIFKSWRAQGVGREYLAATGQAQLGR</sequence>
<dbReference type="PANTHER" id="PTHR34300:SF2">
    <property type="entry name" value="QUEUOSINE PRECURSOR TRANSPORTER-RELATED"/>
    <property type="match status" value="1"/>
</dbReference>
<protein>
    <submittedName>
        <fullName evidence="2">VUT family protein</fullName>
    </submittedName>
</protein>
<dbReference type="InterPro" id="IPR003744">
    <property type="entry name" value="YhhQ"/>
</dbReference>
<reference evidence="2" key="1">
    <citation type="submission" date="2020-10" db="EMBL/GenBank/DDBJ databases">
        <authorList>
            <person name="Gilroy R."/>
        </authorList>
    </citation>
    <scope>NUCLEOTIDE SEQUENCE</scope>
    <source>
        <strain evidence="2">1370</strain>
    </source>
</reference>
<feature type="transmembrane region" description="Helical" evidence="1">
    <location>
        <begin position="92"/>
        <end position="113"/>
    </location>
</feature>
<keyword evidence="1" id="KW-0472">Membrane</keyword>
<reference evidence="2" key="2">
    <citation type="journal article" date="2021" name="PeerJ">
        <title>Extensive microbial diversity within the chicken gut microbiome revealed by metagenomics and culture.</title>
        <authorList>
            <person name="Gilroy R."/>
            <person name="Ravi A."/>
            <person name="Getino M."/>
            <person name="Pursley I."/>
            <person name="Horton D.L."/>
            <person name="Alikhan N.F."/>
            <person name="Baker D."/>
            <person name="Gharbi K."/>
            <person name="Hall N."/>
            <person name="Watson M."/>
            <person name="Adriaenssens E.M."/>
            <person name="Foster-Nyarko E."/>
            <person name="Jarju S."/>
            <person name="Secka A."/>
            <person name="Antonio M."/>
            <person name="Oren A."/>
            <person name="Chaudhuri R.R."/>
            <person name="La Ragione R."/>
            <person name="Hildebrand F."/>
            <person name="Pallen M.J."/>
        </authorList>
    </citation>
    <scope>NUCLEOTIDE SEQUENCE</scope>
    <source>
        <strain evidence="2">1370</strain>
    </source>
</reference>
<dbReference type="Proteomes" id="UP000823960">
    <property type="component" value="Unassembled WGS sequence"/>
</dbReference>
<gene>
    <name evidence="2" type="ORF">IAD28_04020</name>
</gene>
<feature type="transmembrane region" description="Helical" evidence="1">
    <location>
        <begin position="60"/>
        <end position="80"/>
    </location>
</feature>
<evidence type="ECO:0000313" key="2">
    <source>
        <dbReference type="EMBL" id="HIV10847.1"/>
    </source>
</evidence>